<dbReference type="AlphaFoldDB" id="A0A0F9IPB1"/>
<keyword evidence="1" id="KW-0812">Transmembrane</keyword>
<evidence type="ECO:0000256" key="1">
    <source>
        <dbReference type="SAM" id="Phobius"/>
    </source>
</evidence>
<protein>
    <submittedName>
        <fullName evidence="2">Uncharacterized protein</fullName>
    </submittedName>
</protein>
<keyword evidence="1" id="KW-0472">Membrane</keyword>
<proteinExistence type="predicted"/>
<gene>
    <name evidence="2" type="ORF">LCGC14_1633110</name>
</gene>
<name>A0A0F9IPB1_9ZZZZ</name>
<accession>A0A0F9IPB1</accession>
<feature type="transmembrane region" description="Helical" evidence="1">
    <location>
        <begin position="39"/>
        <end position="60"/>
    </location>
</feature>
<organism evidence="2">
    <name type="scientific">marine sediment metagenome</name>
    <dbReference type="NCBI Taxonomy" id="412755"/>
    <lineage>
        <taxon>unclassified sequences</taxon>
        <taxon>metagenomes</taxon>
        <taxon>ecological metagenomes</taxon>
    </lineage>
</organism>
<evidence type="ECO:0000313" key="2">
    <source>
        <dbReference type="EMBL" id="KKM21669.1"/>
    </source>
</evidence>
<keyword evidence="1" id="KW-1133">Transmembrane helix</keyword>
<reference evidence="2" key="1">
    <citation type="journal article" date="2015" name="Nature">
        <title>Complex archaea that bridge the gap between prokaryotes and eukaryotes.</title>
        <authorList>
            <person name="Spang A."/>
            <person name="Saw J.H."/>
            <person name="Jorgensen S.L."/>
            <person name="Zaremba-Niedzwiedzka K."/>
            <person name="Martijn J."/>
            <person name="Lind A.E."/>
            <person name="van Eijk R."/>
            <person name="Schleper C."/>
            <person name="Guy L."/>
            <person name="Ettema T.J."/>
        </authorList>
    </citation>
    <scope>NUCLEOTIDE SEQUENCE</scope>
</reference>
<dbReference type="EMBL" id="LAZR01013502">
    <property type="protein sequence ID" value="KKM21669.1"/>
    <property type="molecule type" value="Genomic_DNA"/>
</dbReference>
<sequence length="89" mass="10353">MFKELNQIYHIGEDLGLTRKEINRSFFFKEEANRLRNRIIFHIIMLIIVAIIGFTLILLAPSVTKDTYSASGARYSTVKIGDFKKKFKI</sequence>
<comment type="caution">
    <text evidence="2">The sequence shown here is derived from an EMBL/GenBank/DDBJ whole genome shotgun (WGS) entry which is preliminary data.</text>
</comment>